<dbReference type="Gene3D" id="3.30.160.60">
    <property type="entry name" value="Classic Zinc Finger"/>
    <property type="match status" value="6"/>
</dbReference>
<evidence type="ECO:0000256" key="1">
    <source>
        <dbReference type="ARBA" id="ARBA00022723"/>
    </source>
</evidence>
<keyword evidence="3 5" id="KW-0863">Zinc-finger</keyword>
<dbReference type="FunFam" id="3.30.160.60:FF:000100">
    <property type="entry name" value="Zinc finger 45-like"/>
    <property type="match status" value="2"/>
</dbReference>
<evidence type="ECO:0000256" key="3">
    <source>
        <dbReference type="ARBA" id="ARBA00022771"/>
    </source>
</evidence>
<dbReference type="EMBL" id="JBJJXI010000041">
    <property type="protein sequence ID" value="KAL3401942.1"/>
    <property type="molecule type" value="Genomic_DNA"/>
</dbReference>
<feature type="domain" description="C2H2-type" evidence="7">
    <location>
        <begin position="372"/>
        <end position="395"/>
    </location>
</feature>
<dbReference type="SMART" id="SM00355">
    <property type="entry name" value="ZnF_C2H2"/>
    <property type="match status" value="7"/>
</dbReference>
<feature type="domain" description="C2H2-type" evidence="7">
    <location>
        <begin position="400"/>
        <end position="423"/>
    </location>
</feature>
<dbReference type="PROSITE" id="PS50157">
    <property type="entry name" value="ZINC_FINGER_C2H2_2"/>
    <property type="match status" value="6"/>
</dbReference>
<protein>
    <recommendedName>
        <fullName evidence="7">C2H2-type domain-containing protein</fullName>
    </recommendedName>
</protein>
<feature type="region of interest" description="Disordered" evidence="6">
    <location>
        <begin position="1"/>
        <end position="37"/>
    </location>
</feature>
<dbReference type="SUPFAM" id="SSF57667">
    <property type="entry name" value="beta-beta-alpha zinc fingers"/>
    <property type="match status" value="5"/>
</dbReference>
<dbReference type="Proteomes" id="UP001627154">
    <property type="component" value="Unassembled WGS sequence"/>
</dbReference>
<dbReference type="GO" id="GO:0008270">
    <property type="term" value="F:zinc ion binding"/>
    <property type="evidence" value="ECO:0007669"/>
    <property type="project" value="UniProtKB-KW"/>
</dbReference>
<dbReference type="InterPro" id="IPR013087">
    <property type="entry name" value="Znf_C2H2_type"/>
</dbReference>
<dbReference type="PANTHER" id="PTHR24409">
    <property type="entry name" value="ZINC FINGER PROTEIN 142"/>
    <property type="match status" value="1"/>
</dbReference>
<evidence type="ECO:0000313" key="8">
    <source>
        <dbReference type="EMBL" id="KAL3401942.1"/>
    </source>
</evidence>
<sequence length="513" mass="59986">MSKRPFNNSDRHKTPREEDSGYQKRKRRDDKNKKVAKVLSKSKPVNEYFPHAVNSFEDNLDKQDINEEPPIEEVNDDELICEELVNFQEAEPNVQALQDHTTTTCNAEFDIGKWPKKVSDTEKDFWIKNGEPIERFFGMMPNTGHKAEQMFTAVKEYLDSHRVDIKNCRGQSHDNAAVMSGINRGFQKLIRDENPLAFYIPCFSHSLNLVETDLYLLPIGDIRHYSEQLVDLYNQDLEKNLTNELIQFRELAKELNIRVNAGDEENAQQKHMQISFEAKLYKLLCDNGLHGSFPNKFSKKNYLKFHIDAAHNKITCSYHECGKVFKRKDYLKTHVDTEHNKTTHTCDICRKKFSNTSNLRKHINAVHNGIKYTCDMCRKSFSQKSYLKTHVDAVHNKIPYSCDECGKKFSRKGTLKIHIDSIHNKISYSCDECRKKFKTKVYLKTHVDSVHNKTTHTCDICRKKFSMKSSLRNIHIKTKHSCSVCEKTFTQKDNLKTHIEKVHNFNYKNNRYA</sequence>
<dbReference type="PANTHER" id="PTHR24409:SF295">
    <property type="entry name" value="AZ2-RELATED"/>
    <property type="match status" value="1"/>
</dbReference>
<keyword evidence="2" id="KW-0677">Repeat</keyword>
<feature type="domain" description="C2H2-type" evidence="7">
    <location>
        <begin position="344"/>
        <end position="372"/>
    </location>
</feature>
<dbReference type="PROSITE" id="PS00028">
    <property type="entry name" value="ZINC_FINGER_C2H2_1"/>
    <property type="match status" value="6"/>
</dbReference>
<keyword evidence="9" id="KW-1185">Reference proteome</keyword>
<evidence type="ECO:0000256" key="5">
    <source>
        <dbReference type="PROSITE-ProRule" id="PRU00042"/>
    </source>
</evidence>
<evidence type="ECO:0000256" key="4">
    <source>
        <dbReference type="ARBA" id="ARBA00022833"/>
    </source>
</evidence>
<dbReference type="InterPro" id="IPR036236">
    <property type="entry name" value="Znf_C2H2_sf"/>
</dbReference>
<feature type="compositionally biased region" description="Basic and acidic residues" evidence="6">
    <location>
        <begin position="9"/>
        <end position="22"/>
    </location>
</feature>
<feature type="domain" description="C2H2-type" evidence="7">
    <location>
        <begin position="314"/>
        <end position="344"/>
    </location>
</feature>
<evidence type="ECO:0000256" key="6">
    <source>
        <dbReference type="SAM" id="MobiDB-lite"/>
    </source>
</evidence>
<accession>A0ABD2X9B4</accession>
<dbReference type="AlphaFoldDB" id="A0ABD2X9B4"/>
<evidence type="ECO:0000256" key="2">
    <source>
        <dbReference type="ARBA" id="ARBA00022737"/>
    </source>
</evidence>
<feature type="domain" description="C2H2-type" evidence="7">
    <location>
        <begin position="480"/>
        <end position="508"/>
    </location>
</feature>
<organism evidence="8 9">
    <name type="scientific">Trichogramma kaykai</name>
    <dbReference type="NCBI Taxonomy" id="54128"/>
    <lineage>
        <taxon>Eukaryota</taxon>
        <taxon>Metazoa</taxon>
        <taxon>Ecdysozoa</taxon>
        <taxon>Arthropoda</taxon>
        <taxon>Hexapoda</taxon>
        <taxon>Insecta</taxon>
        <taxon>Pterygota</taxon>
        <taxon>Neoptera</taxon>
        <taxon>Endopterygota</taxon>
        <taxon>Hymenoptera</taxon>
        <taxon>Apocrita</taxon>
        <taxon>Proctotrupomorpha</taxon>
        <taxon>Chalcidoidea</taxon>
        <taxon>Trichogrammatidae</taxon>
        <taxon>Trichogramma</taxon>
    </lineage>
</organism>
<dbReference type="Pfam" id="PF00096">
    <property type="entry name" value="zf-C2H2"/>
    <property type="match status" value="6"/>
</dbReference>
<name>A0ABD2X9B4_9HYME</name>
<gene>
    <name evidence="8" type="ORF">TKK_004957</name>
</gene>
<keyword evidence="1" id="KW-0479">Metal-binding</keyword>
<keyword evidence="4" id="KW-0862">Zinc</keyword>
<proteinExistence type="predicted"/>
<comment type="caution">
    <text evidence="8">The sequence shown here is derived from an EMBL/GenBank/DDBJ whole genome shotgun (WGS) entry which is preliminary data.</text>
</comment>
<evidence type="ECO:0000313" key="9">
    <source>
        <dbReference type="Proteomes" id="UP001627154"/>
    </source>
</evidence>
<reference evidence="8 9" key="1">
    <citation type="journal article" date="2024" name="bioRxiv">
        <title>A reference genome for Trichogramma kaykai: A tiny desert-dwelling parasitoid wasp with competing sex-ratio distorters.</title>
        <authorList>
            <person name="Culotta J."/>
            <person name="Lindsey A.R."/>
        </authorList>
    </citation>
    <scope>NUCLEOTIDE SEQUENCE [LARGE SCALE GENOMIC DNA]</scope>
    <source>
        <strain evidence="8 9">KSX58</strain>
    </source>
</reference>
<feature type="domain" description="C2H2-type" evidence="7">
    <location>
        <begin position="428"/>
        <end position="456"/>
    </location>
</feature>
<evidence type="ECO:0000259" key="7">
    <source>
        <dbReference type="PROSITE" id="PS50157"/>
    </source>
</evidence>